<dbReference type="RefSeq" id="WP_091909566.1">
    <property type="nucleotide sequence ID" value="NZ_FNLO01000008.1"/>
</dbReference>
<evidence type="ECO:0000256" key="1">
    <source>
        <dbReference type="ARBA" id="ARBA00005525"/>
    </source>
</evidence>
<accession>A0A1H2PRD9</accession>
<dbReference type="InterPro" id="IPR008927">
    <property type="entry name" value="6-PGluconate_DH-like_C_sf"/>
</dbReference>
<evidence type="ECO:0000313" key="9">
    <source>
        <dbReference type="EMBL" id="SDV49478.1"/>
    </source>
</evidence>
<dbReference type="InterPro" id="IPR028939">
    <property type="entry name" value="P5C_Rdtase_cat_N"/>
</dbReference>
<comment type="similarity">
    <text evidence="1 4">Belongs to the pyrroline-5-carboxylate reductase family.</text>
</comment>
<evidence type="ECO:0000256" key="6">
    <source>
        <dbReference type="PIRSR" id="PIRSR000193-1"/>
    </source>
</evidence>
<evidence type="ECO:0000256" key="2">
    <source>
        <dbReference type="ARBA" id="ARBA00022857"/>
    </source>
</evidence>
<dbReference type="InterPro" id="IPR029036">
    <property type="entry name" value="P5CR_dimer"/>
</dbReference>
<feature type="binding site" evidence="6">
    <location>
        <begin position="6"/>
        <end position="11"/>
    </location>
    <ligand>
        <name>NADP(+)</name>
        <dbReference type="ChEBI" id="CHEBI:58349"/>
    </ligand>
</feature>
<comment type="catalytic activity">
    <reaction evidence="4">
        <text>L-proline + NADP(+) = (S)-1-pyrroline-5-carboxylate + NADPH + 2 H(+)</text>
        <dbReference type="Rhea" id="RHEA:14109"/>
        <dbReference type="ChEBI" id="CHEBI:15378"/>
        <dbReference type="ChEBI" id="CHEBI:17388"/>
        <dbReference type="ChEBI" id="CHEBI:57783"/>
        <dbReference type="ChEBI" id="CHEBI:58349"/>
        <dbReference type="ChEBI" id="CHEBI:60039"/>
        <dbReference type="EC" id="1.5.1.2"/>
    </reaction>
</comment>
<keyword evidence="4" id="KW-0028">Amino-acid biosynthesis</keyword>
<proteinExistence type="inferred from homology"/>
<dbReference type="HAMAP" id="MF_01925">
    <property type="entry name" value="P5C_reductase"/>
    <property type="match status" value="1"/>
</dbReference>
<comment type="pathway">
    <text evidence="4">Amino-acid biosynthesis; L-proline biosynthesis; L-proline from L-glutamate 5-semialdehyde: step 1/1.</text>
</comment>
<dbReference type="Gene3D" id="3.40.50.720">
    <property type="entry name" value="NAD(P)-binding Rossmann-like Domain"/>
    <property type="match status" value="1"/>
</dbReference>
<dbReference type="GO" id="GO:0005737">
    <property type="term" value="C:cytoplasm"/>
    <property type="evidence" value="ECO:0007669"/>
    <property type="project" value="UniProtKB-SubCell"/>
</dbReference>
<keyword evidence="3 4" id="KW-0560">Oxidoreductase</keyword>
<dbReference type="STRING" id="1770053.SAMN05216551_108118"/>
<dbReference type="InterPro" id="IPR036291">
    <property type="entry name" value="NAD(P)-bd_dom_sf"/>
</dbReference>
<keyword evidence="10" id="KW-1185">Reference proteome</keyword>
<dbReference type="OrthoDB" id="9805754at2"/>
<sequence>MKIAFIGGGNMSSALFGGMLARGGVAAADVLVIEPTAAVRERLHAQHGVAVDAPPVAGQDDTASAGLRAADVVVFAVKPQVFRDVAEQVKGLIGGALVVSVAAGIRIADISRWLDGHTRIVRAMPNTPALIGQGITGVAASDGASAADRERAAAILGAVGQVVWCDGDDRIDAVTGISGSGPAYVFYFIEALQRAAQELGFGEAEARQLALGTFTGAAQLAAQSEESVGTLRERVTSPNGTTAAALATLAEHDVADGIVAAARAAYSRAIELGDALSK</sequence>
<dbReference type="FunFam" id="1.10.3730.10:FF:000001">
    <property type="entry name" value="Pyrroline-5-carboxylate reductase"/>
    <property type="match status" value="1"/>
</dbReference>
<name>A0A1H2PRD9_9BURK</name>
<evidence type="ECO:0000259" key="8">
    <source>
        <dbReference type="Pfam" id="PF14748"/>
    </source>
</evidence>
<dbReference type="EMBL" id="FNLO01000008">
    <property type="protein sequence ID" value="SDV49478.1"/>
    <property type="molecule type" value="Genomic_DNA"/>
</dbReference>
<dbReference type="Proteomes" id="UP000243719">
    <property type="component" value="Unassembled WGS sequence"/>
</dbReference>
<feature type="domain" description="Pyrroline-5-carboxylate reductase dimerisation" evidence="8">
    <location>
        <begin position="169"/>
        <end position="272"/>
    </location>
</feature>
<dbReference type="Pfam" id="PF14748">
    <property type="entry name" value="P5CR_dimer"/>
    <property type="match status" value="1"/>
</dbReference>
<comment type="subcellular location">
    <subcellularLocation>
        <location evidence="4">Cytoplasm</location>
    </subcellularLocation>
</comment>
<protein>
    <recommendedName>
        <fullName evidence="4 5">Pyrroline-5-carboxylate reductase</fullName>
        <shortName evidence="4">P5C reductase</shortName>
        <shortName evidence="4">P5CR</shortName>
        <ecNumber evidence="4 5">1.5.1.2</ecNumber>
    </recommendedName>
    <alternativeName>
        <fullName evidence="4">PCA reductase</fullName>
    </alternativeName>
</protein>
<feature type="binding site" evidence="6">
    <location>
        <begin position="76"/>
        <end position="79"/>
    </location>
    <ligand>
        <name>NADP(+)</name>
        <dbReference type="ChEBI" id="CHEBI:58349"/>
    </ligand>
</feature>
<dbReference type="SUPFAM" id="SSF48179">
    <property type="entry name" value="6-phosphogluconate dehydrogenase C-terminal domain-like"/>
    <property type="match status" value="1"/>
</dbReference>
<dbReference type="AlphaFoldDB" id="A0A1H2PRD9"/>
<dbReference type="Gene3D" id="1.10.3730.10">
    <property type="entry name" value="ProC C-terminal domain-like"/>
    <property type="match status" value="1"/>
</dbReference>
<reference evidence="10" key="1">
    <citation type="submission" date="2016-09" db="EMBL/GenBank/DDBJ databases">
        <authorList>
            <person name="Varghese N."/>
            <person name="Submissions S."/>
        </authorList>
    </citation>
    <scope>NUCLEOTIDE SEQUENCE [LARGE SCALE GENOMIC DNA]</scope>
    <source>
        <strain evidence="10">JS23</strain>
    </source>
</reference>
<dbReference type="PANTHER" id="PTHR11645:SF0">
    <property type="entry name" value="PYRROLINE-5-CARBOXYLATE REDUCTASE 3"/>
    <property type="match status" value="1"/>
</dbReference>
<evidence type="ECO:0000259" key="7">
    <source>
        <dbReference type="Pfam" id="PF03807"/>
    </source>
</evidence>
<comment type="function">
    <text evidence="4">Catalyzes the reduction of 1-pyrroline-5-carboxylate (PCA) to L-proline.</text>
</comment>
<evidence type="ECO:0000256" key="5">
    <source>
        <dbReference type="NCBIfam" id="TIGR00112"/>
    </source>
</evidence>
<comment type="catalytic activity">
    <reaction evidence="4">
        <text>L-proline + NAD(+) = (S)-1-pyrroline-5-carboxylate + NADH + 2 H(+)</text>
        <dbReference type="Rhea" id="RHEA:14105"/>
        <dbReference type="ChEBI" id="CHEBI:15378"/>
        <dbReference type="ChEBI" id="CHEBI:17388"/>
        <dbReference type="ChEBI" id="CHEBI:57540"/>
        <dbReference type="ChEBI" id="CHEBI:57945"/>
        <dbReference type="ChEBI" id="CHEBI:60039"/>
        <dbReference type="EC" id="1.5.1.2"/>
    </reaction>
</comment>
<dbReference type="SUPFAM" id="SSF51735">
    <property type="entry name" value="NAD(P)-binding Rossmann-fold domains"/>
    <property type="match status" value="1"/>
</dbReference>
<feature type="domain" description="Pyrroline-5-carboxylate reductase catalytic N-terminal" evidence="7">
    <location>
        <begin position="2"/>
        <end position="104"/>
    </location>
</feature>
<dbReference type="InterPro" id="IPR000304">
    <property type="entry name" value="Pyrroline-COOH_reductase"/>
</dbReference>
<organism evidence="9 10">
    <name type="scientific">Chitinasiproducens palmae</name>
    <dbReference type="NCBI Taxonomy" id="1770053"/>
    <lineage>
        <taxon>Bacteria</taxon>
        <taxon>Pseudomonadati</taxon>
        <taxon>Pseudomonadota</taxon>
        <taxon>Betaproteobacteria</taxon>
        <taxon>Burkholderiales</taxon>
        <taxon>Burkholderiaceae</taxon>
        <taxon>Chitinasiproducens</taxon>
    </lineage>
</organism>
<evidence type="ECO:0000313" key="10">
    <source>
        <dbReference type="Proteomes" id="UP000243719"/>
    </source>
</evidence>
<dbReference type="GO" id="GO:0055129">
    <property type="term" value="P:L-proline biosynthetic process"/>
    <property type="evidence" value="ECO:0007669"/>
    <property type="project" value="UniProtKB-UniRule"/>
</dbReference>
<keyword evidence="2 4" id="KW-0521">NADP</keyword>
<evidence type="ECO:0000256" key="4">
    <source>
        <dbReference type="HAMAP-Rule" id="MF_01925"/>
    </source>
</evidence>
<keyword evidence="4" id="KW-0641">Proline biosynthesis</keyword>
<dbReference type="PIRSF" id="PIRSF000193">
    <property type="entry name" value="Pyrrol-5-carb_rd"/>
    <property type="match status" value="1"/>
</dbReference>
<gene>
    <name evidence="4" type="primary">proC</name>
    <name evidence="9" type="ORF">SAMN05216551_108118</name>
</gene>
<evidence type="ECO:0000256" key="3">
    <source>
        <dbReference type="ARBA" id="ARBA00023002"/>
    </source>
</evidence>
<dbReference type="UniPathway" id="UPA00098">
    <property type="reaction ID" value="UER00361"/>
</dbReference>
<dbReference type="EC" id="1.5.1.2" evidence="4 5"/>
<keyword evidence="4" id="KW-0963">Cytoplasm</keyword>
<dbReference type="GO" id="GO:0004735">
    <property type="term" value="F:pyrroline-5-carboxylate reductase activity"/>
    <property type="evidence" value="ECO:0007669"/>
    <property type="project" value="UniProtKB-UniRule"/>
</dbReference>
<dbReference type="PANTHER" id="PTHR11645">
    <property type="entry name" value="PYRROLINE-5-CARBOXYLATE REDUCTASE"/>
    <property type="match status" value="1"/>
</dbReference>
<dbReference type="Pfam" id="PF03807">
    <property type="entry name" value="F420_oxidored"/>
    <property type="match status" value="1"/>
</dbReference>
<dbReference type="NCBIfam" id="TIGR00112">
    <property type="entry name" value="proC"/>
    <property type="match status" value="1"/>
</dbReference>